<dbReference type="HOGENOM" id="CLU_046582_2_0_6"/>
<evidence type="ECO:0000256" key="11">
    <source>
        <dbReference type="ARBA" id="ARBA00070846"/>
    </source>
</evidence>
<dbReference type="CDD" id="cd07363">
    <property type="entry name" value="45_DOPA_Dioxygenase"/>
    <property type="match status" value="1"/>
</dbReference>
<name>B7LQ11_ESCF3</name>
<dbReference type="GO" id="GO:0050297">
    <property type="term" value="F:stizolobate synthase activity"/>
    <property type="evidence" value="ECO:0007669"/>
    <property type="project" value="UniProtKB-EC"/>
</dbReference>
<dbReference type="NCBIfam" id="NF007914">
    <property type="entry name" value="PRK10628.1"/>
    <property type="match status" value="1"/>
</dbReference>
<proteinExistence type="inferred from homology"/>
<dbReference type="GO" id="GO:0008198">
    <property type="term" value="F:ferrous iron binding"/>
    <property type="evidence" value="ECO:0007669"/>
    <property type="project" value="InterPro"/>
</dbReference>
<reference evidence="14" key="1">
    <citation type="journal article" date="2009" name="PLoS Genet.">
        <title>Organised genome dynamics in the Escherichia coli species results in highly diverse adaptive paths.</title>
        <authorList>
            <person name="Touchon M."/>
            <person name="Hoede C."/>
            <person name="Tenaillon O."/>
            <person name="Barbe V."/>
            <person name="Baeriswyl S."/>
            <person name="Bidet P."/>
            <person name="Bingen E."/>
            <person name="Bonacorsi S."/>
            <person name="Bouchier C."/>
            <person name="Bouvet O."/>
            <person name="Calteau A."/>
            <person name="Chiapello H."/>
            <person name="Clermont O."/>
            <person name="Cruveiller S."/>
            <person name="Danchin A."/>
            <person name="Diard M."/>
            <person name="Dossat C."/>
            <person name="Karoui M.E."/>
            <person name="Frapy E."/>
            <person name="Garry L."/>
            <person name="Ghigo J.M."/>
            <person name="Gilles A.M."/>
            <person name="Johnson J."/>
            <person name="Le Bouguenec C."/>
            <person name="Lescat M."/>
            <person name="Mangenot S."/>
            <person name="Martinez-Jehanne V."/>
            <person name="Matic I."/>
            <person name="Nassif X."/>
            <person name="Oztas S."/>
            <person name="Petit M.A."/>
            <person name="Pichon C."/>
            <person name="Rouy Z."/>
            <person name="Ruf C.S."/>
            <person name="Schneider D."/>
            <person name="Tourret J."/>
            <person name="Vacherie B."/>
            <person name="Vallenet D."/>
            <person name="Medigue C."/>
            <person name="Rocha E.P.C."/>
            <person name="Denamur E."/>
        </authorList>
    </citation>
    <scope>NUCLEOTIDE SEQUENCE [LARGE SCALE GENOMIC DNA]</scope>
    <source>
        <strain evidence="14">ATCC 35469 / DSM 13698 / BCRC 15582 / CCUG 18766 / IAM 14443 / JCM 21226 / LMG 7866 / NBRC 102419 / NCTC 12128 / CDC 0568-73</strain>
    </source>
</reference>
<evidence type="ECO:0000259" key="12">
    <source>
        <dbReference type="Pfam" id="PF02900"/>
    </source>
</evidence>
<evidence type="ECO:0000256" key="3">
    <source>
        <dbReference type="ARBA" id="ARBA00004496"/>
    </source>
</evidence>
<dbReference type="PIRSF" id="PIRSF006157">
    <property type="entry name" value="Doxgns_DODA"/>
    <property type="match status" value="1"/>
</dbReference>
<sequence>MIIIVIRVLHFPKQRMVKTSQMTPLVKDIIMSSTRMPALFLGHGSPMNVLQNNRYTQAWQRLGETLPRPKAIVVVSAHWFTRGTGVTAMEMPPTIHDFGGFPQALYETHYPAPGSPALAQQLVELLAPTPVTLDLEAWGFDHGSWGVLIKMYPNADIPMVQLSIDSTKPAAWHFEIGRKLAALRDEGIMLIASGNVVHNLRTAKWHGDESPYPWAVSFSDFVKANLTWKGPTAEHPLVNYLEHESGVLSNPTPEHYLPLLYMLGSWDGEEAVTIPVEGIEMGSLSMLSVQIG</sequence>
<accession>B7LQ11</accession>
<organism evidence="13 14">
    <name type="scientific">Escherichia fergusonii (strain ATCC 35469 / DSM 13698 / CCUG 18766 / IAM 14443 / JCM 21226 / LMG 7866 / NBRC 102419 / NCTC 12128 / CDC 0568-73)</name>
    <dbReference type="NCBI Taxonomy" id="585054"/>
    <lineage>
        <taxon>Bacteria</taxon>
        <taxon>Pseudomonadati</taxon>
        <taxon>Pseudomonadota</taxon>
        <taxon>Gammaproteobacteria</taxon>
        <taxon>Enterobacterales</taxon>
        <taxon>Enterobacteriaceae</taxon>
        <taxon>Escherichia</taxon>
    </lineage>
</organism>
<feature type="domain" description="Extradiol ring-cleavage dioxygenase class III enzyme subunit B" evidence="12">
    <location>
        <begin position="53"/>
        <end position="268"/>
    </location>
</feature>
<dbReference type="InterPro" id="IPR004183">
    <property type="entry name" value="Xdiol_dOase_suB"/>
</dbReference>
<dbReference type="PANTHER" id="PTHR30096:SF0">
    <property type="entry name" value="4,5-DOPA DIOXYGENASE EXTRADIOL-LIKE PROTEIN"/>
    <property type="match status" value="1"/>
</dbReference>
<dbReference type="SUPFAM" id="SSF53213">
    <property type="entry name" value="LigB-like"/>
    <property type="match status" value="1"/>
</dbReference>
<evidence type="ECO:0000256" key="8">
    <source>
        <dbReference type="ARBA" id="ARBA00022833"/>
    </source>
</evidence>
<keyword evidence="9 13" id="KW-0223">Dioxygenase</keyword>
<dbReference type="GO" id="GO:0008270">
    <property type="term" value="F:zinc ion binding"/>
    <property type="evidence" value="ECO:0007669"/>
    <property type="project" value="InterPro"/>
</dbReference>
<evidence type="ECO:0000256" key="2">
    <source>
        <dbReference type="ARBA" id="ARBA00001947"/>
    </source>
</evidence>
<keyword evidence="8" id="KW-0862">Zinc</keyword>
<dbReference type="FunFam" id="3.40.830.10:FF:000003">
    <property type="entry name" value="4,5-DOPA dioxygenase extradiol"/>
    <property type="match status" value="1"/>
</dbReference>
<evidence type="ECO:0000256" key="9">
    <source>
        <dbReference type="ARBA" id="ARBA00022964"/>
    </source>
</evidence>
<evidence type="ECO:0000313" key="14">
    <source>
        <dbReference type="Proteomes" id="UP000000745"/>
    </source>
</evidence>
<keyword evidence="14" id="KW-1185">Reference proteome</keyword>
<comment type="cofactor">
    <cofactor evidence="2">
        <name>Zn(2+)</name>
        <dbReference type="ChEBI" id="CHEBI:29105"/>
    </cofactor>
</comment>
<dbReference type="GO" id="GO:0005737">
    <property type="term" value="C:cytoplasm"/>
    <property type="evidence" value="ECO:0007669"/>
    <property type="project" value="UniProtKB-SubCell"/>
</dbReference>
<dbReference type="KEGG" id="efe:EFER_2983"/>
<dbReference type="EMBL" id="CU928158">
    <property type="protein sequence ID" value="CAQ90476.1"/>
    <property type="molecule type" value="Genomic_DNA"/>
</dbReference>
<protein>
    <recommendedName>
        <fullName evidence="11">4,5-DOPA dioxygenase extradiol</fullName>
        <ecNumber evidence="5">1.13.11.29</ecNumber>
    </recommendedName>
</protein>
<dbReference type="InterPro" id="IPR014436">
    <property type="entry name" value="Extradiol_dOase_DODA"/>
</dbReference>
<evidence type="ECO:0000256" key="6">
    <source>
        <dbReference type="ARBA" id="ARBA00022490"/>
    </source>
</evidence>
<evidence type="ECO:0000256" key="1">
    <source>
        <dbReference type="ARBA" id="ARBA00000466"/>
    </source>
</evidence>
<comment type="similarity">
    <text evidence="4">Belongs to the DODA-type extradiol aromatic ring-opening dioxygenase family.</text>
</comment>
<evidence type="ECO:0000256" key="7">
    <source>
        <dbReference type="ARBA" id="ARBA00022723"/>
    </source>
</evidence>
<dbReference type="EC" id="1.13.11.29" evidence="5"/>
<comment type="subcellular location">
    <subcellularLocation>
        <location evidence="3">Cytoplasm</location>
    </subcellularLocation>
</comment>
<evidence type="ECO:0000313" key="13">
    <source>
        <dbReference type="EMBL" id="CAQ90476.1"/>
    </source>
</evidence>
<keyword evidence="6" id="KW-0963">Cytoplasm</keyword>
<evidence type="ECO:0000256" key="5">
    <source>
        <dbReference type="ARBA" id="ARBA00013224"/>
    </source>
</evidence>
<comment type="catalytic activity">
    <reaction evidence="1">
        <text>L-dopa + O2 = 4-(L-alanin-3-yl)-2-hydroxy-cis,cis-muconate 6-semialdehyde + H(+)</text>
        <dbReference type="Rhea" id="RHEA:21220"/>
        <dbReference type="ChEBI" id="CHEBI:15378"/>
        <dbReference type="ChEBI" id="CHEBI:15379"/>
        <dbReference type="ChEBI" id="CHEBI:57504"/>
        <dbReference type="ChEBI" id="CHEBI:57639"/>
        <dbReference type="EC" id="1.13.11.29"/>
    </reaction>
</comment>
<evidence type="ECO:0000256" key="10">
    <source>
        <dbReference type="ARBA" id="ARBA00023002"/>
    </source>
</evidence>
<dbReference type="Pfam" id="PF02900">
    <property type="entry name" value="LigB"/>
    <property type="match status" value="1"/>
</dbReference>
<dbReference type="Proteomes" id="UP000000745">
    <property type="component" value="Chromosome"/>
</dbReference>
<dbReference type="Gene3D" id="3.40.830.10">
    <property type="entry name" value="LigB-like"/>
    <property type="match status" value="1"/>
</dbReference>
<keyword evidence="10" id="KW-0560">Oxidoreductase</keyword>
<gene>
    <name evidence="13" type="primary">zupT</name>
    <name evidence="13" type="ordered locus">EFER_2983</name>
</gene>
<keyword evidence="7" id="KW-0479">Metal-binding</keyword>
<dbReference type="AlphaFoldDB" id="B7LQ11"/>
<evidence type="ECO:0000256" key="4">
    <source>
        <dbReference type="ARBA" id="ARBA00007581"/>
    </source>
</evidence>
<dbReference type="PANTHER" id="PTHR30096">
    <property type="entry name" value="4,5-DOPA DIOXYGENASE EXTRADIOL-LIKE PROTEIN"/>
    <property type="match status" value="1"/>
</dbReference>